<keyword evidence="1" id="KW-0732">Signal</keyword>
<evidence type="ECO:0000256" key="1">
    <source>
        <dbReference type="SAM" id="SignalP"/>
    </source>
</evidence>
<dbReference type="RefSeq" id="WP_041128087.1">
    <property type="nucleotide sequence ID" value="NZ_CP010407.1"/>
</dbReference>
<sequence>MRQFSALSCVTALIIAATAGATTAANAFGPTATQQVDGVIVVSGSTCTWTNARTSANPPTALSIDRTSINTPGGNLSCTGGITAALNNNPNVTFDDAAGQAKADVIDITGTQYGISCRYKATNVLLNRDSTTRRYVNQAFTATKTSGSFLCPGSVTTAAGGASLLFH</sequence>
<evidence type="ECO:0000313" key="2">
    <source>
        <dbReference type="EMBL" id="AJF64003.1"/>
    </source>
</evidence>
<dbReference type="Proteomes" id="UP000031774">
    <property type="component" value="Chromosome"/>
</dbReference>
<feature type="chain" id="PRO_5002116641" description="Secreted protein" evidence="1">
    <location>
        <begin position="28"/>
        <end position="167"/>
    </location>
</feature>
<proteinExistence type="predicted"/>
<evidence type="ECO:0008006" key="4">
    <source>
        <dbReference type="Google" id="ProtNLM"/>
    </source>
</evidence>
<dbReference type="HOGENOM" id="CLU_113740_0_0_11"/>
<dbReference type="AlphaFoldDB" id="A0A0B5I324"/>
<dbReference type="EMBL" id="CP010407">
    <property type="protein sequence ID" value="AJF64003.1"/>
    <property type="molecule type" value="Genomic_DNA"/>
</dbReference>
<dbReference type="KEGG" id="svt:SVTN_05810"/>
<organism evidence="2 3">
    <name type="scientific">Streptomyces vietnamensis</name>
    <dbReference type="NCBI Taxonomy" id="362257"/>
    <lineage>
        <taxon>Bacteria</taxon>
        <taxon>Bacillati</taxon>
        <taxon>Actinomycetota</taxon>
        <taxon>Actinomycetes</taxon>
        <taxon>Kitasatosporales</taxon>
        <taxon>Streptomycetaceae</taxon>
        <taxon>Streptomyces</taxon>
    </lineage>
</organism>
<keyword evidence="3" id="KW-1185">Reference proteome</keyword>
<gene>
    <name evidence="2" type="ORF">SVTN_05810</name>
</gene>
<reference evidence="2 3" key="1">
    <citation type="submission" date="2014-12" db="EMBL/GenBank/DDBJ databases">
        <title>Complete genome sequence of Streptomyces vietnamensis strain GIMV4.0001, a genetic manipulable producer of the benzoisochromanequinone antibiotic granaticin.</title>
        <authorList>
            <person name="Deng M.R."/>
            <person name="Guo J."/>
            <person name="Ma L.Y."/>
            <person name="Feng G.D."/>
            <person name="Mo C.Y."/>
            <person name="Zhu H.H."/>
        </authorList>
    </citation>
    <scope>NUCLEOTIDE SEQUENCE [LARGE SCALE GENOMIC DNA]</scope>
    <source>
        <strain evidence="3">GIMV4.0001</strain>
    </source>
</reference>
<protein>
    <recommendedName>
        <fullName evidence="4">Secreted protein</fullName>
    </recommendedName>
</protein>
<feature type="signal peptide" evidence="1">
    <location>
        <begin position="1"/>
        <end position="27"/>
    </location>
</feature>
<name>A0A0B5I324_9ACTN</name>
<accession>A0A0B5I324</accession>
<dbReference type="STRING" id="362257.SVTN_05810"/>
<evidence type="ECO:0000313" key="3">
    <source>
        <dbReference type="Proteomes" id="UP000031774"/>
    </source>
</evidence>